<keyword evidence="2" id="KW-0496">Mitochondrion</keyword>
<protein>
    <submittedName>
        <fullName evidence="2">Uncharacterized protein</fullName>
    </submittedName>
</protein>
<feature type="transmembrane region" description="Helical" evidence="1">
    <location>
        <begin position="165"/>
        <end position="186"/>
    </location>
</feature>
<organism evidence="2">
    <name type="scientific">Porodaedalea pini</name>
    <dbReference type="NCBI Taxonomy" id="108901"/>
    <lineage>
        <taxon>Eukaryota</taxon>
        <taxon>Fungi</taxon>
        <taxon>Dikarya</taxon>
        <taxon>Basidiomycota</taxon>
        <taxon>Agaricomycotina</taxon>
        <taxon>Agaricomycetes</taxon>
        <taxon>Hymenochaetales</taxon>
        <taxon>Hymenochaetaceae</taxon>
        <taxon>Porodaedalea</taxon>
    </lineage>
</organism>
<evidence type="ECO:0000256" key="1">
    <source>
        <dbReference type="SAM" id="Phobius"/>
    </source>
</evidence>
<proteinExistence type="predicted"/>
<keyword evidence="1" id="KW-0472">Membrane</keyword>
<dbReference type="AlphaFoldDB" id="A0A5B9RCZ3"/>
<reference evidence="2" key="2">
    <citation type="submission" date="2019-03" db="EMBL/GenBank/DDBJ databases">
        <authorList>
            <person name="Lee H.-H."/>
            <person name="Tsai I.J."/>
        </authorList>
    </citation>
    <scope>NUCLEOTIDE SEQUENCE</scope>
    <source>
        <strain evidence="2">BCRC 35384</strain>
    </source>
</reference>
<accession>A0A5B9RCZ3</accession>
<gene>
    <name evidence="2" type="ORF">PPIT_000105</name>
</gene>
<keyword evidence="1" id="KW-1133">Transmembrane helix</keyword>
<dbReference type="EMBL" id="MK623257">
    <property type="protein sequence ID" value="QEG57000.1"/>
    <property type="molecule type" value="Genomic_DNA"/>
</dbReference>
<evidence type="ECO:0000313" key="2">
    <source>
        <dbReference type="EMBL" id="QEG57000.1"/>
    </source>
</evidence>
<feature type="transmembrane region" description="Helical" evidence="1">
    <location>
        <begin position="49"/>
        <end position="70"/>
    </location>
</feature>
<feature type="transmembrane region" description="Helical" evidence="1">
    <location>
        <begin position="77"/>
        <end position="95"/>
    </location>
</feature>
<feature type="transmembrane region" description="Helical" evidence="1">
    <location>
        <begin position="137"/>
        <end position="159"/>
    </location>
</feature>
<keyword evidence="1" id="KW-0812">Transmembrane</keyword>
<sequence>MLFPSLGTGVQCLRGVLRGQAPLDSLAQYGPDVERAFVQFVRPFWTDLVLSRTGATNFLYLVLSTTVFYAIKPITMFFIRMILSLFFTSVGIFWSETLRGFKFLFEYASFVKDFFSTIFNINLPIPKDIDPSYLKTIGIFCVGILTIGLSLIGLDLYFHDLFANIPVLSTIVNWFYVAFTPLAYVYRKVADIFNFFRRGGGGGNGPAWTNK</sequence>
<geneLocation type="mitochondrion" evidence="2"/>
<reference evidence="2" key="1">
    <citation type="journal article" date="2019" name="Genome Biol. Evol.">
        <title>Evidence of extensive intraspecific noncoding reshuffling in a 169-kb mitochondrial genome of a basidiomycetous fungus.</title>
        <authorList>
            <person name="Lee H.H."/>
            <person name="Ke H.M."/>
            <person name="Lin C.I."/>
            <person name="Lee T.J."/>
            <person name="Chung C.L."/>
            <person name="Tsai I.J."/>
        </authorList>
    </citation>
    <scope>NUCLEOTIDE SEQUENCE</scope>
    <source>
        <strain evidence="2">BCRC 35384</strain>
    </source>
</reference>
<name>A0A5B9RCZ3_9AGAM</name>